<dbReference type="InterPro" id="IPR010992">
    <property type="entry name" value="IHF-like_DNA-bd_dom_sf"/>
</dbReference>
<dbReference type="GO" id="GO:0003677">
    <property type="term" value="F:DNA binding"/>
    <property type="evidence" value="ECO:0007669"/>
    <property type="project" value="UniProtKB-KW"/>
</dbReference>
<evidence type="ECO:0000313" key="6">
    <source>
        <dbReference type="EMBL" id="MBU2712092.1"/>
    </source>
</evidence>
<dbReference type="CDD" id="cd13831">
    <property type="entry name" value="HU"/>
    <property type="match status" value="1"/>
</dbReference>
<proteinExistence type="inferred from homology"/>
<evidence type="ECO:0000313" key="7">
    <source>
        <dbReference type="Proteomes" id="UP000690515"/>
    </source>
</evidence>
<dbReference type="PANTHER" id="PTHR33175">
    <property type="entry name" value="DNA-BINDING PROTEIN HU"/>
    <property type="match status" value="1"/>
</dbReference>
<dbReference type="RefSeq" id="WP_215820327.1">
    <property type="nucleotide sequence ID" value="NZ_JAGSOY010000030.1"/>
</dbReference>
<dbReference type="Gene3D" id="4.10.520.10">
    <property type="entry name" value="IHF-like DNA-binding proteins"/>
    <property type="match status" value="1"/>
</dbReference>
<organism evidence="6 7">
    <name type="scientific">Zooshikella harenae</name>
    <dbReference type="NCBI Taxonomy" id="2827238"/>
    <lineage>
        <taxon>Bacteria</taxon>
        <taxon>Pseudomonadati</taxon>
        <taxon>Pseudomonadota</taxon>
        <taxon>Gammaproteobacteria</taxon>
        <taxon>Oceanospirillales</taxon>
        <taxon>Zooshikellaceae</taxon>
        <taxon>Zooshikella</taxon>
    </lineage>
</organism>
<sequence length="91" mass="10076">MHKPELISEIADQTSMTKEQASQVLTTILDEILLALSREEDVVLIGFGSFSRKHRKARIGKNPQTGQPIDIPATNTVSFKAGKQLKETVNE</sequence>
<dbReference type="PRINTS" id="PR01727">
    <property type="entry name" value="DNABINDINGHU"/>
</dbReference>
<evidence type="ECO:0000256" key="5">
    <source>
        <dbReference type="RuleBase" id="RU003939"/>
    </source>
</evidence>
<dbReference type="SMART" id="SM00411">
    <property type="entry name" value="BHL"/>
    <property type="match status" value="1"/>
</dbReference>
<dbReference type="Pfam" id="PF00216">
    <property type="entry name" value="Bac_DNA_binding"/>
    <property type="match status" value="1"/>
</dbReference>
<keyword evidence="7" id="KW-1185">Reference proteome</keyword>
<dbReference type="InterPro" id="IPR000119">
    <property type="entry name" value="Hist_DNA-bd"/>
</dbReference>
<dbReference type="Proteomes" id="UP000690515">
    <property type="component" value="Unassembled WGS sequence"/>
</dbReference>
<comment type="caution">
    <text evidence="6">The sequence shown here is derived from an EMBL/GenBank/DDBJ whole genome shotgun (WGS) entry which is preliminary data.</text>
</comment>
<protein>
    <submittedName>
        <fullName evidence="6">HU family DNA-binding protein</fullName>
    </submittedName>
</protein>
<reference evidence="6 7" key="1">
    <citation type="submission" date="2021-04" db="EMBL/GenBank/DDBJ databases">
        <authorList>
            <person name="Pira H."/>
            <person name="Risdian C."/>
            <person name="Wink J."/>
        </authorList>
    </citation>
    <scope>NUCLEOTIDE SEQUENCE [LARGE SCALE GENOMIC DNA]</scope>
    <source>
        <strain evidence="6 7">WH53</strain>
    </source>
</reference>
<comment type="similarity">
    <text evidence="2 5">Belongs to the bacterial histone-like protein family.</text>
</comment>
<keyword evidence="3" id="KW-0226">DNA condensation</keyword>
<comment type="function">
    <text evidence="1">Histone-like DNA-binding protein which is capable of wrapping DNA to stabilize it, and thus to prevent its denaturation under extreme environmental conditions.</text>
</comment>
<evidence type="ECO:0000256" key="4">
    <source>
        <dbReference type="ARBA" id="ARBA00023125"/>
    </source>
</evidence>
<dbReference type="SUPFAM" id="SSF47729">
    <property type="entry name" value="IHF-like DNA-binding proteins"/>
    <property type="match status" value="1"/>
</dbReference>
<dbReference type="PANTHER" id="PTHR33175:SF3">
    <property type="entry name" value="DNA-BINDING PROTEIN HU-BETA"/>
    <property type="match status" value="1"/>
</dbReference>
<name>A0ABS5ZGI0_9GAMM</name>
<dbReference type="PROSITE" id="PS00045">
    <property type="entry name" value="HISTONE_LIKE"/>
    <property type="match status" value="1"/>
</dbReference>
<gene>
    <name evidence="6" type="ORF">KCG35_13555</name>
</gene>
<dbReference type="EMBL" id="JAGSOY010000030">
    <property type="protein sequence ID" value="MBU2712092.1"/>
    <property type="molecule type" value="Genomic_DNA"/>
</dbReference>
<dbReference type="InterPro" id="IPR020816">
    <property type="entry name" value="Histone-like_DNA-bd_CS"/>
</dbReference>
<evidence type="ECO:0000256" key="3">
    <source>
        <dbReference type="ARBA" id="ARBA00023067"/>
    </source>
</evidence>
<evidence type="ECO:0000256" key="2">
    <source>
        <dbReference type="ARBA" id="ARBA00010529"/>
    </source>
</evidence>
<accession>A0ABS5ZGI0</accession>
<evidence type="ECO:0000256" key="1">
    <source>
        <dbReference type="ARBA" id="ARBA00003819"/>
    </source>
</evidence>
<keyword evidence="4 6" id="KW-0238">DNA-binding</keyword>